<organism evidence="2 3">
    <name type="scientific">Thermococcus waiotapuensis</name>
    <dbReference type="NCBI Taxonomy" id="90909"/>
    <lineage>
        <taxon>Archaea</taxon>
        <taxon>Methanobacteriati</taxon>
        <taxon>Methanobacteriota</taxon>
        <taxon>Thermococci</taxon>
        <taxon>Thermococcales</taxon>
        <taxon>Thermococcaceae</taxon>
        <taxon>Thermococcus</taxon>
    </lineage>
</organism>
<feature type="domain" description="CRISPR system ring nuclease SSO2081-like" evidence="1">
    <location>
        <begin position="23"/>
        <end position="149"/>
    </location>
</feature>
<dbReference type="AlphaFoldDB" id="A0AAE4NWE7"/>
<evidence type="ECO:0000313" key="2">
    <source>
        <dbReference type="EMBL" id="MDV3103756.1"/>
    </source>
</evidence>
<dbReference type="EMBL" id="JAVDZE010000001">
    <property type="protein sequence ID" value="MDV3103756.1"/>
    <property type="molecule type" value="Genomic_DNA"/>
</dbReference>
<reference evidence="2 3" key="1">
    <citation type="submission" date="2023-08" db="EMBL/GenBank/DDBJ databases">
        <title>Draft genome sequence of Thermococcus waiotapuensis WT1T, a thermophilic sulphur-dependent archaeon from order Thermococcales.</title>
        <authorList>
            <person name="Manners S.H."/>
            <person name="Carere C.R."/>
            <person name="Dhami M.K."/>
            <person name="Dobson R.C.J."/>
            <person name="Stott M.B."/>
        </authorList>
    </citation>
    <scope>NUCLEOTIDE SEQUENCE [LARGE SCALE GENOMIC DNA]</scope>
    <source>
        <strain evidence="2 3">WT1</strain>
    </source>
</reference>
<sequence length="500" mass="56045">MRAYVTTVGTSPEAVFNPLWYLMELRDWVPDEVHLLWNEKVKEQLKKTERLLEKLGKAYGVEIKVIADEEKLFTEEDPVEFRDKVLSTIKSLKSLGYEVVVDITPGRKFMSALLLGAALAGGADEVTYLHLEDWTRYIGKLLFEVPMVKQRLFFTEELTGKKGTASFGGRKKGSPEKLPVRREHLMALLDSLYLDGETSLTVKTRAAPSMADQTESPDSGRNEVILGTVRLDKEALYRVPALVNLNDELHGDFGVFRQALIAGGIVPFENWGGLVSFIKTLKADGRPVYIGFDTNALMQRAFSRVLAEEGLKERGNLIVDFVYSDEVAFEVGQIANHKLPYAQELGEFSNQPTPRARLAELAKVELEGMRKLGAERAGSRETFHGDTKIALDYKAFAEEKKANVVVLTADDRAYSQMDAMKGSGLVPFKLEARVEPGKAYPGSWEALRDTLYTLTVVLGEVWLGRYRLTGVWKGKGSSDWIRELVYLSGFEYGRVLKVLE</sequence>
<dbReference type="Pfam" id="PF09623">
    <property type="entry name" value="Cas_NE0113"/>
    <property type="match status" value="1"/>
</dbReference>
<dbReference type="Gene3D" id="3.40.50.10770">
    <property type="entry name" value="Hypothetical protein VC1899 like domain (Restriction endonuclease-like)"/>
    <property type="match status" value="1"/>
</dbReference>
<proteinExistence type="predicted"/>
<comment type="caution">
    <text evidence="2">The sequence shown here is derived from an EMBL/GenBank/DDBJ whole genome shotgun (WGS) entry which is preliminary data.</text>
</comment>
<dbReference type="Proteomes" id="UP001245683">
    <property type="component" value="Unassembled WGS sequence"/>
</dbReference>
<name>A0AAE4NWE7_9EURY</name>
<evidence type="ECO:0000259" key="1">
    <source>
        <dbReference type="Pfam" id="PF09623"/>
    </source>
</evidence>
<protein>
    <submittedName>
        <fullName evidence="2">CRISPR-associated ring nuclease</fullName>
    </submittedName>
</protein>
<gene>
    <name evidence="2" type="ORF">RBI02_04245</name>
</gene>
<accession>A0AAE4NWE7</accession>
<dbReference type="InterPro" id="IPR019092">
    <property type="entry name" value="SSO2081-like_dom"/>
</dbReference>
<dbReference type="RefSeq" id="WP_315340791.1">
    <property type="nucleotide sequence ID" value="NZ_JAVDZE010000001.1"/>
</dbReference>
<keyword evidence="3" id="KW-1185">Reference proteome</keyword>
<evidence type="ECO:0000313" key="3">
    <source>
        <dbReference type="Proteomes" id="UP001245683"/>
    </source>
</evidence>